<reference evidence="2 3" key="1">
    <citation type="submission" date="2024-02" db="EMBL/GenBank/DDBJ databases">
        <title>Haloferula sargassicola NBRC 104335.</title>
        <authorList>
            <person name="Ichikawa N."/>
            <person name="Katano-Makiyama Y."/>
            <person name="Hidaka K."/>
        </authorList>
    </citation>
    <scope>NUCLEOTIDE SEQUENCE [LARGE SCALE GENOMIC DNA]</scope>
    <source>
        <strain evidence="2 3">NBRC 104335</strain>
    </source>
</reference>
<dbReference type="Pfam" id="PF00535">
    <property type="entry name" value="Glycos_transf_2"/>
    <property type="match status" value="1"/>
</dbReference>
<comment type="caution">
    <text evidence="2">The sequence shown here is derived from an EMBL/GenBank/DDBJ whole genome shotgun (WGS) entry which is preliminary data.</text>
</comment>
<evidence type="ECO:0000259" key="1">
    <source>
        <dbReference type="Pfam" id="PF00535"/>
    </source>
</evidence>
<dbReference type="InterPro" id="IPR050834">
    <property type="entry name" value="Glycosyltransf_2"/>
</dbReference>
<feature type="domain" description="Glycosyltransferase 2-like" evidence="1">
    <location>
        <begin position="5"/>
        <end position="126"/>
    </location>
</feature>
<keyword evidence="3" id="KW-1185">Reference proteome</keyword>
<dbReference type="InterPro" id="IPR029044">
    <property type="entry name" value="Nucleotide-diphossugar_trans"/>
</dbReference>
<name>A0ABP9UQ31_9BACT</name>
<dbReference type="PANTHER" id="PTHR43685:SF2">
    <property type="entry name" value="GLYCOSYLTRANSFERASE 2-LIKE DOMAIN-CONTAINING PROTEIN"/>
    <property type="match status" value="1"/>
</dbReference>
<evidence type="ECO:0000313" key="3">
    <source>
        <dbReference type="Proteomes" id="UP001476282"/>
    </source>
</evidence>
<sequence length="342" mass="39335">MEGITVIVPVFNRGLLLREAVHSVLRQTTDRWELILVDDGSDSHILEECEKWASRDGRVRWLPRNREPKGAPTCRNLGIEAARFGKVMFLDSDDVIAPGCVDNRLGFAGAYPDQDFWVFSNRVFYEVPGDVSGYFCFPEATRVSDLIRFLRFDQPWITSGVLWNRSFLQSVGGWLEGLPRMQDWELNIRALLMQPQYQRSPGPADCFNRLAESGRISNSRMSVPMCDEIERAVMTLHTGIPSGSKAFCAVALAMLGRIEAAQRRPWRARRMIRTAFEWADGDWNPIRFWIWAGWRSLPKIGKWSAADRWYKKSWPWPLFQAVDRPQVPRAFLGGETPLGRKR</sequence>
<accession>A0ABP9UQ31</accession>
<gene>
    <name evidence="2" type="ORF">Hsar01_02884</name>
</gene>
<dbReference type="Gene3D" id="3.90.550.10">
    <property type="entry name" value="Spore Coat Polysaccharide Biosynthesis Protein SpsA, Chain A"/>
    <property type="match status" value="1"/>
</dbReference>
<dbReference type="RefSeq" id="WP_353567759.1">
    <property type="nucleotide sequence ID" value="NZ_BAABRI010000016.1"/>
</dbReference>
<dbReference type="Proteomes" id="UP001476282">
    <property type="component" value="Unassembled WGS sequence"/>
</dbReference>
<protein>
    <recommendedName>
        <fullName evidence="1">Glycosyltransferase 2-like domain-containing protein</fullName>
    </recommendedName>
</protein>
<dbReference type="CDD" id="cd00761">
    <property type="entry name" value="Glyco_tranf_GTA_type"/>
    <property type="match status" value="1"/>
</dbReference>
<dbReference type="SUPFAM" id="SSF53448">
    <property type="entry name" value="Nucleotide-diphospho-sugar transferases"/>
    <property type="match status" value="1"/>
</dbReference>
<dbReference type="InterPro" id="IPR001173">
    <property type="entry name" value="Glyco_trans_2-like"/>
</dbReference>
<proteinExistence type="predicted"/>
<dbReference type="PANTHER" id="PTHR43685">
    <property type="entry name" value="GLYCOSYLTRANSFERASE"/>
    <property type="match status" value="1"/>
</dbReference>
<evidence type="ECO:0000313" key="2">
    <source>
        <dbReference type="EMBL" id="GAA5483650.1"/>
    </source>
</evidence>
<dbReference type="EMBL" id="BAABRI010000016">
    <property type="protein sequence ID" value="GAA5483650.1"/>
    <property type="molecule type" value="Genomic_DNA"/>
</dbReference>
<organism evidence="2 3">
    <name type="scientific">Haloferula sargassicola</name>
    <dbReference type="NCBI Taxonomy" id="490096"/>
    <lineage>
        <taxon>Bacteria</taxon>
        <taxon>Pseudomonadati</taxon>
        <taxon>Verrucomicrobiota</taxon>
        <taxon>Verrucomicrobiia</taxon>
        <taxon>Verrucomicrobiales</taxon>
        <taxon>Verrucomicrobiaceae</taxon>
        <taxon>Haloferula</taxon>
    </lineage>
</organism>